<accession>A0ABW0GSK3</accession>
<evidence type="ECO:0000313" key="5">
    <source>
        <dbReference type="Proteomes" id="UP001596122"/>
    </source>
</evidence>
<keyword evidence="4" id="KW-0378">Hydrolase</keyword>
<sequence>MPPRAAALAPVLALALSLLSACGGAGLPPAAGPSGPVPGPPAGASAPATTAGGPTSGPATSPPPVDPSGPAPTSEPETTTTLTPAPTRTPTGTPSPTAGPTSAATPAPPWLGTRPLGPAGSGPVAPQDTPPELLDRRIETVDLLPPPPDDRFRSAVDLVPAEVLARSTWEPACPVTADELRWVRVVFWGFDARTHTGELLVHADAADAVVSAFAAMHAERFPLEQVRIVRADELDAPPTGDGNTTSAFVCRPVTGGGSWSEHAFGRAVDVNPFHNPYERGDGDDRVVIPELATAYTDRSRELPGMLDEDSAAVAAFRAAGWTWGGDYRSLKDWQHFSASGG</sequence>
<dbReference type="InterPro" id="IPR039561">
    <property type="entry name" value="Peptidase_M15C"/>
</dbReference>
<dbReference type="RefSeq" id="WP_340270427.1">
    <property type="nucleotide sequence ID" value="NZ_JBBEOG010000006.1"/>
</dbReference>
<feature type="region of interest" description="Disordered" evidence="1">
    <location>
        <begin position="23"/>
        <end position="131"/>
    </location>
</feature>
<dbReference type="SUPFAM" id="SSF55166">
    <property type="entry name" value="Hedgehog/DD-peptidase"/>
    <property type="match status" value="1"/>
</dbReference>
<dbReference type="Gene3D" id="3.30.1380.10">
    <property type="match status" value="1"/>
</dbReference>
<gene>
    <name evidence="4" type="ORF">ACFPJ6_18265</name>
</gene>
<evidence type="ECO:0000259" key="3">
    <source>
        <dbReference type="Pfam" id="PF13539"/>
    </source>
</evidence>
<dbReference type="PROSITE" id="PS51257">
    <property type="entry name" value="PROKAR_LIPOPROTEIN"/>
    <property type="match status" value="1"/>
</dbReference>
<reference evidence="5" key="1">
    <citation type="journal article" date="2019" name="Int. J. Syst. Evol. Microbiol.">
        <title>The Global Catalogue of Microorganisms (GCM) 10K type strain sequencing project: providing services to taxonomists for standard genome sequencing and annotation.</title>
        <authorList>
            <consortium name="The Broad Institute Genomics Platform"/>
            <consortium name="The Broad Institute Genome Sequencing Center for Infectious Disease"/>
            <person name="Wu L."/>
            <person name="Ma J."/>
        </authorList>
    </citation>
    <scope>NUCLEOTIDE SEQUENCE [LARGE SCALE GENOMIC DNA]</scope>
    <source>
        <strain evidence="5">CCUG 43114</strain>
    </source>
</reference>
<feature type="compositionally biased region" description="Low complexity" evidence="1">
    <location>
        <begin position="71"/>
        <end position="105"/>
    </location>
</feature>
<comment type="caution">
    <text evidence="4">The sequence shown here is derived from an EMBL/GenBank/DDBJ whole genome shotgun (WGS) entry which is preliminary data.</text>
</comment>
<protein>
    <submittedName>
        <fullName evidence="4">M15 family metallopeptidase</fullName>
        <ecNumber evidence="4">3.4.-.-</ecNumber>
    </submittedName>
</protein>
<feature type="compositionally biased region" description="Low complexity" evidence="1">
    <location>
        <begin position="23"/>
        <end position="34"/>
    </location>
</feature>
<dbReference type="Proteomes" id="UP001596122">
    <property type="component" value="Unassembled WGS sequence"/>
</dbReference>
<organism evidence="4 5">
    <name type="scientific">Aquipuribacter nitratireducens</name>
    <dbReference type="NCBI Taxonomy" id="650104"/>
    <lineage>
        <taxon>Bacteria</taxon>
        <taxon>Bacillati</taxon>
        <taxon>Actinomycetota</taxon>
        <taxon>Actinomycetes</taxon>
        <taxon>Micrococcales</taxon>
        <taxon>Intrasporangiaceae</taxon>
        <taxon>Aquipuribacter</taxon>
    </lineage>
</organism>
<evidence type="ECO:0000256" key="1">
    <source>
        <dbReference type="SAM" id="MobiDB-lite"/>
    </source>
</evidence>
<keyword evidence="5" id="KW-1185">Reference proteome</keyword>
<dbReference type="EMBL" id="JBHSLD010000028">
    <property type="protein sequence ID" value="MFC5382715.1"/>
    <property type="molecule type" value="Genomic_DNA"/>
</dbReference>
<proteinExistence type="predicted"/>
<evidence type="ECO:0000313" key="4">
    <source>
        <dbReference type="EMBL" id="MFC5382715.1"/>
    </source>
</evidence>
<dbReference type="EC" id="3.4.-.-" evidence="4"/>
<dbReference type="GO" id="GO:0016787">
    <property type="term" value="F:hydrolase activity"/>
    <property type="evidence" value="ECO:0007669"/>
    <property type="project" value="UniProtKB-KW"/>
</dbReference>
<dbReference type="Pfam" id="PF13539">
    <property type="entry name" value="Peptidase_M15_4"/>
    <property type="match status" value="1"/>
</dbReference>
<feature type="compositionally biased region" description="Pro residues" evidence="1">
    <location>
        <begin position="60"/>
        <end position="70"/>
    </location>
</feature>
<keyword evidence="2" id="KW-0732">Signal</keyword>
<feature type="compositionally biased region" description="Low complexity" evidence="1">
    <location>
        <begin position="42"/>
        <end position="59"/>
    </location>
</feature>
<name>A0ABW0GSK3_9MICO</name>
<dbReference type="InterPro" id="IPR009045">
    <property type="entry name" value="Zn_M74/Hedgehog-like"/>
</dbReference>
<evidence type="ECO:0000256" key="2">
    <source>
        <dbReference type="SAM" id="SignalP"/>
    </source>
</evidence>
<feature type="chain" id="PRO_5046831939" evidence="2">
    <location>
        <begin position="21"/>
        <end position="341"/>
    </location>
</feature>
<feature type="signal peptide" evidence="2">
    <location>
        <begin position="1"/>
        <end position="20"/>
    </location>
</feature>
<feature type="domain" description="Peptidase M15C" evidence="3">
    <location>
        <begin position="255"/>
        <end position="337"/>
    </location>
</feature>